<sequence>MQPREYMLHQEVLDSLTPRERHTYFELVRLAASEDTLHEEFQVPIPKGSWIISYRQLERLLDITRSTIRRALMRLVEKDLIELTNIGPHKGSDGVQFRTLCKIKHYQEQKMNFHEIKREIHIAPTPIEMIRRMEVNHLAFRLAELESLRYQMKGQLSPDDGRKLDLIIQSYQTAKQMLTSQESAVSSAKSDADENRWTDGFQQREIIGTIQES</sequence>
<evidence type="ECO:0000313" key="1">
    <source>
        <dbReference type="EMBL" id="SEN21277.1"/>
    </source>
</evidence>
<dbReference type="Proteomes" id="UP000199695">
    <property type="component" value="Unassembled WGS sequence"/>
</dbReference>
<protein>
    <submittedName>
        <fullName evidence="1">Uncharacterized protein</fullName>
    </submittedName>
</protein>
<proteinExistence type="predicted"/>
<dbReference type="Gene3D" id="1.10.10.10">
    <property type="entry name" value="Winged helix-like DNA-binding domain superfamily/Winged helix DNA-binding domain"/>
    <property type="match status" value="1"/>
</dbReference>
<dbReference type="InterPro" id="IPR036388">
    <property type="entry name" value="WH-like_DNA-bd_sf"/>
</dbReference>
<evidence type="ECO:0000313" key="2">
    <source>
        <dbReference type="Proteomes" id="UP000199695"/>
    </source>
</evidence>
<reference evidence="1 2" key="1">
    <citation type="submission" date="2016-10" db="EMBL/GenBank/DDBJ databases">
        <authorList>
            <person name="de Groot N.N."/>
        </authorList>
    </citation>
    <scope>NUCLEOTIDE SEQUENCE [LARGE SCALE GENOMIC DNA]</scope>
    <source>
        <strain evidence="1 2">DSM 46701</strain>
    </source>
</reference>
<organism evidence="1 2">
    <name type="scientific">Lihuaxuella thermophila</name>
    <dbReference type="NCBI Taxonomy" id="1173111"/>
    <lineage>
        <taxon>Bacteria</taxon>
        <taxon>Bacillati</taxon>
        <taxon>Bacillota</taxon>
        <taxon>Bacilli</taxon>
        <taxon>Bacillales</taxon>
        <taxon>Thermoactinomycetaceae</taxon>
        <taxon>Lihuaxuella</taxon>
    </lineage>
</organism>
<dbReference type="OrthoDB" id="9971636at2"/>
<dbReference type="SUPFAM" id="SSF46785">
    <property type="entry name" value="Winged helix' DNA-binding domain"/>
    <property type="match status" value="1"/>
</dbReference>
<accession>A0A1H8EQX1</accession>
<dbReference type="AlphaFoldDB" id="A0A1H8EQX1"/>
<dbReference type="InterPro" id="IPR036390">
    <property type="entry name" value="WH_DNA-bd_sf"/>
</dbReference>
<dbReference type="EMBL" id="FOCQ01000007">
    <property type="protein sequence ID" value="SEN21277.1"/>
    <property type="molecule type" value="Genomic_DNA"/>
</dbReference>
<dbReference type="STRING" id="1173111.SAMN05444955_10797"/>
<dbReference type="RefSeq" id="WP_089967854.1">
    <property type="nucleotide sequence ID" value="NZ_FOCQ01000007.1"/>
</dbReference>
<gene>
    <name evidence="1" type="ORF">SAMN05444955_10797</name>
</gene>
<name>A0A1H8EQX1_9BACL</name>
<keyword evidence="2" id="KW-1185">Reference proteome</keyword>